<dbReference type="GO" id="GO:0006749">
    <property type="term" value="P:glutathione metabolic process"/>
    <property type="evidence" value="ECO:0007669"/>
    <property type="project" value="TreeGrafter"/>
</dbReference>
<dbReference type="InterPro" id="IPR036282">
    <property type="entry name" value="Glutathione-S-Trfase_C_sf"/>
</dbReference>
<sequence length="254" mass="28566">MSQPIIFYDIPSTAAGCAWSHNTWKIRYALNFKGLAYKTTWVEYPDIESVCKEIGAEPTMVRKDGSPYSTLPVIHDPNTGAVVSDSARIADYLDATYPDTPVLTPAGTHTLQNAFRAAVHNATDPVIRPYIMPAVARILRPRSEEYFVRTREANYKKKLTEMEPTGEARETAWKECQAGYGKISGWIKEGDSFVMGDTISFADFVIAGELQWCMKAFGAESEKWKDMLTWNGGRWAKLIDDLKKYEGPVEEMSN</sequence>
<dbReference type="Gene3D" id="1.20.1050.10">
    <property type="match status" value="1"/>
</dbReference>
<proteinExistence type="predicted"/>
<reference evidence="2" key="1">
    <citation type="submission" date="2023-03" db="EMBL/GenBank/DDBJ databases">
        <title>Massive genome expansion in bonnet fungi (Mycena s.s.) driven by repeated elements and novel gene families across ecological guilds.</title>
        <authorList>
            <consortium name="Lawrence Berkeley National Laboratory"/>
            <person name="Harder C.B."/>
            <person name="Miyauchi S."/>
            <person name="Viragh M."/>
            <person name="Kuo A."/>
            <person name="Thoen E."/>
            <person name="Andreopoulos B."/>
            <person name="Lu D."/>
            <person name="Skrede I."/>
            <person name="Drula E."/>
            <person name="Henrissat B."/>
            <person name="Morin E."/>
            <person name="Kohler A."/>
            <person name="Barry K."/>
            <person name="LaButti K."/>
            <person name="Morin E."/>
            <person name="Salamov A."/>
            <person name="Lipzen A."/>
            <person name="Mereny Z."/>
            <person name="Hegedus B."/>
            <person name="Baldrian P."/>
            <person name="Stursova M."/>
            <person name="Weitz H."/>
            <person name="Taylor A."/>
            <person name="Grigoriev I.V."/>
            <person name="Nagy L.G."/>
            <person name="Martin F."/>
            <person name="Kauserud H."/>
        </authorList>
    </citation>
    <scope>NUCLEOTIDE SEQUENCE</scope>
    <source>
        <strain evidence="2">CBHHK067</strain>
    </source>
</reference>
<evidence type="ECO:0000259" key="1">
    <source>
        <dbReference type="PROSITE" id="PS50404"/>
    </source>
</evidence>
<dbReference type="InterPro" id="IPR036249">
    <property type="entry name" value="Thioredoxin-like_sf"/>
</dbReference>
<keyword evidence="3" id="KW-1185">Reference proteome</keyword>
<name>A0AAD7D1U3_MYCRO</name>
<dbReference type="PANTHER" id="PTHR42673:SF4">
    <property type="entry name" value="MALEYLACETOACETATE ISOMERASE"/>
    <property type="match status" value="1"/>
</dbReference>
<dbReference type="InterPro" id="IPR004045">
    <property type="entry name" value="Glutathione_S-Trfase_N"/>
</dbReference>
<dbReference type="SUPFAM" id="SSF47616">
    <property type="entry name" value="GST C-terminal domain-like"/>
    <property type="match status" value="1"/>
</dbReference>
<gene>
    <name evidence="2" type="ORF">B0H17DRAFT_1208535</name>
</gene>
<dbReference type="Pfam" id="PF22041">
    <property type="entry name" value="GST_C_7"/>
    <property type="match status" value="1"/>
</dbReference>
<dbReference type="Proteomes" id="UP001221757">
    <property type="component" value="Unassembled WGS sequence"/>
</dbReference>
<dbReference type="AlphaFoldDB" id="A0AAD7D1U3"/>
<comment type="caution">
    <text evidence="2">The sequence shown here is derived from an EMBL/GenBank/DDBJ whole genome shotgun (WGS) entry which is preliminary data.</text>
</comment>
<feature type="domain" description="GST N-terminal" evidence="1">
    <location>
        <begin position="10"/>
        <end position="101"/>
    </location>
</feature>
<dbReference type="InterPro" id="IPR054416">
    <property type="entry name" value="GST_UstS-like_C"/>
</dbReference>
<dbReference type="Gene3D" id="3.40.30.10">
    <property type="entry name" value="Glutaredoxin"/>
    <property type="match status" value="1"/>
</dbReference>
<accession>A0AAD7D1U3</accession>
<evidence type="ECO:0000313" key="2">
    <source>
        <dbReference type="EMBL" id="KAJ7672822.1"/>
    </source>
</evidence>
<dbReference type="SUPFAM" id="SSF52833">
    <property type="entry name" value="Thioredoxin-like"/>
    <property type="match status" value="1"/>
</dbReference>
<dbReference type="GO" id="GO:0016034">
    <property type="term" value="F:maleylacetoacetate isomerase activity"/>
    <property type="evidence" value="ECO:0007669"/>
    <property type="project" value="TreeGrafter"/>
</dbReference>
<dbReference type="GO" id="GO:0004364">
    <property type="term" value="F:glutathione transferase activity"/>
    <property type="evidence" value="ECO:0007669"/>
    <property type="project" value="TreeGrafter"/>
</dbReference>
<dbReference type="EMBL" id="JARKIE010000165">
    <property type="protein sequence ID" value="KAJ7672822.1"/>
    <property type="molecule type" value="Genomic_DNA"/>
</dbReference>
<dbReference type="PANTHER" id="PTHR42673">
    <property type="entry name" value="MALEYLACETOACETATE ISOMERASE"/>
    <property type="match status" value="1"/>
</dbReference>
<protein>
    <recommendedName>
        <fullName evidence="1">GST N-terminal domain-containing protein</fullName>
    </recommendedName>
</protein>
<dbReference type="GO" id="GO:0006559">
    <property type="term" value="P:L-phenylalanine catabolic process"/>
    <property type="evidence" value="ECO:0007669"/>
    <property type="project" value="TreeGrafter"/>
</dbReference>
<evidence type="ECO:0000313" key="3">
    <source>
        <dbReference type="Proteomes" id="UP001221757"/>
    </source>
</evidence>
<dbReference type="Pfam" id="PF13409">
    <property type="entry name" value="GST_N_2"/>
    <property type="match status" value="1"/>
</dbReference>
<organism evidence="2 3">
    <name type="scientific">Mycena rosella</name>
    <name type="common">Pink bonnet</name>
    <name type="synonym">Agaricus rosellus</name>
    <dbReference type="NCBI Taxonomy" id="1033263"/>
    <lineage>
        <taxon>Eukaryota</taxon>
        <taxon>Fungi</taxon>
        <taxon>Dikarya</taxon>
        <taxon>Basidiomycota</taxon>
        <taxon>Agaricomycotina</taxon>
        <taxon>Agaricomycetes</taxon>
        <taxon>Agaricomycetidae</taxon>
        <taxon>Agaricales</taxon>
        <taxon>Marasmiineae</taxon>
        <taxon>Mycenaceae</taxon>
        <taxon>Mycena</taxon>
    </lineage>
</organism>
<dbReference type="PROSITE" id="PS50404">
    <property type="entry name" value="GST_NTER"/>
    <property type="match status" value="1"/>
</dbReference>